<feature type="chain" id="PRO_5011573325" evidence="5">
    <location>
        <begin position="26"/>
        <end position="321"/>
    </location>
</feature>
<dbReference type="AlphaFoldDB" id="A0A1I6UUZ3"/>
<keyword evidence="8" id="KW-1185">Reference proteome</keyword>
<sequence>MLITQPNMIYSHAMPRFLPSLSALAAFEAAAKYSSFTKAAEELNLTQSGVSRQVSALEDFLGVRLFDRFGPRLVLTAAGRSYSAALTTSLNDLEAATNDVVRGFKANYAMQIGVQAGLANQWFVSLMKKFLLQAPEIKVNIQAISQNADTDLAALDVAILRGHGSWQDMTSYHLMDETVIAVAAPELIDPNQSYKPADIERFTLIQSSHRPDMWKRWLRELGEHYQGEISGPRFSQTSMVISAALTGMGLALVPYIMVQEMIAQGRLVALIDLPVSIGYKYFVVHPENKSSSKDVLRFRNWLLRETQQLRRDVAPEPRKPT</sequence>
<dbReference type="PANTHER" id="PTHR30537">
    <property type="entry name" value="HTH-TYPE TRANSCRIPTIONAL REGULATOR"/>
    <property type="match status" value="1"/>
</dbReference>
<reference evidence="8" key="1">
    <citation type="submission" date="2016-10" db="EMBL/GenBank/DDBJ databases">
        <authorList>
            <person name="Varghese N."/>
            <person name="Submissions S."/>
        </authorList>
    </citation>
    <scope>NUCLEOTIDE SEQUENCE [LARGE SCALE GENOMIC DNA]</scope>
    <source>
        <strain evidence="8">DSM 26894</strain>
    </source>
</reference>
<dbReference type="InterPro" id="IPR036388">
    <property type="entry name" value="WH-like_DNA-bd_sf"/>
</dbReference>
<dbReference type="SUPFAM" id="SSF53850">
    <property type="entry name" value="Periplasmic binding protein-like II"/>
    <property type="match status" value="1"/>
</dbReference>
<dbReference type="InterPro" id="IPR058163">
    <property type="entry name" value="LysR-type_TF_proteobact-type"/>
</dbReference>
<dbReference type="InterPro" id="IPR000847">
    <property type="entry name" value="LysR_HTH_N"/>
</dbReference>
<comment type="similarity">
    <text evidence="1">Belongs to the LysR transcriptional regulatory family.</text>
</comment>
<accession>A0A1I6UUZ3</accession>
<dbReference type="PRINTS" id="PR00039">
    <property type="entry name" value="HTHLYSR"/>
</dbReference>
<dbReference type="Gene3D" id="1.10.10.10">
    <property type="entry name" value="Winged helix-like DNA-binding domain superfamily/Winged helix DNA-binding domain"/>
    <property type="match status" value="1"/>
</dbReference>
<feature type="signal peptide" evidence="5">
    <location>
        <begin position="1"/>
        <end position="25"/>
    </location>
</feature>
<evidence type="ECO:0000313" key="8">
    <source>
        <dbReference type="Proteomes" id="UP000199392"/>
    </source>
</evidence>
<dbReference type="STRING" id="311180.SAMN04488050_10926"/>
<keyword evidence="4" id="KW-0804">Transcription</keyword>
<keyword evidence="5" id="KW-0732">Signal</keyword>
<dbReference type="Gene3D" id="3.40.190.10">
    <property type="entry name" value="Periplasmic binding protein-like II"/>
    <property type="match status" value="2"/>
</dbReference>
<dbReference type="GO" id="GO:0006351">
    <property type="term" value="P:DNA-templated transcription"/>
    <property type="evidence" value="ECO:0007669"/>
    <property type="project" value="TreeGrafter"/>
</dbReference>
<dbReference type="InterPro" id="IPR036390">
    <property type="entry name" value="WH_DNA-bd_sf"/>
</dbReference>
<evidence type="ECO:0000256" key="4">
    <source>
        <dbReference type="ARBA" id="ARBA00023163"/>
    </source>
</evidence>
<evidence type="ECO:0000256" key="1">
    <source>
        <dbReference type="ARBA" id="ARBA00009437"/>
    </source>
</evidence>
<feature type="domain" description="HTH lysR-type" evidence="6">
    <location>
        <begin position="19"/>
        <end position="76"/>
    </location>
</feature>
<dbReference type="PROSITE" id="PS50931">
    <property type="entry name" value="HTH_LYSR"/>
    <property type="match status" value="1"/>
</dbReference>
<name>A0A1I6UUZ3_9RHOB</name>
<dbReference type="EMBL" id="FOZW01000009">
    <property type="protein sequence ID" value="SFT05288.1"/>
    <property type="molecule type" value="Genomic_DNA"/>
</dbReference>
<dbReference type="GO" id="GO:0043565">
    <property type="term" value="F:sequence-specific DNA binding"/>
    <property type="evidence" value="ECO:0007669"/>
    <property type="project" value="TreeGrafter"/>
</dbReference>
<evidence type="ECO:0000256" key="3">
    <source>
        <dbReference type="ARBA" id="ARBA00023125"/>
    </source>
</evidence>
<organism evidence="7 8">
    <name type="scientific">Alloyangia pacifica</name>
    <dbReference type="NCBI Taxonomy" id="311180"/>
    <lineage>
        <taxon>Bacteria</taxon>
        <taxon>Pseudomonadati</taxon>
        <taxon>Pseudomonadota</taxon>
        <taxon>Alphaproteobacteria</taxon>
        <taxon>Rhodobacterales</taxon>
        <taxon>Roseobacteraceae</taxon>
        <taxon>Alloyangia</taxon>
    </lineage>
</organism>
<keyword evidence="3 7" id="KW-0238">DNA-binding</keyword>
<evidence type="ECO:0000256" key="2">
    <source>
        <dbReference type="ARBA" id="ARBA00023015"/>
    </source>
</evidence>
<evidence type="ECO:0000256" key="5">
    <source>
        <dbReference type="SAM" id="SignalP"/>
    </source>
</evidence>
<protein>
    <submittedName>
        <fullName evidence="7">DNA-binding transcriptional regulator, LysR family</fullName>
    </submittedName>
</protein>
<dbReference type="Pfam" id="PF03466">
    <property type="entry name" value="LysR_substrate"/>
    <property type="match status" value="1"/>
</dbReference>
<dbReference type="SUPFAM" id="SSF46785">
    <property type="entry name" value="Winged helix' DNA-binding domain"/>
    <property type="match status" value="1"/>
</dbReference>
<dbReference type="RefSeq" id="WP_092430238.1">
    <property type="nucleotide sequence ID" value="NZ_FNCL01000018.1"/>
</dbReference>
<dbReference type="PANTHER" id="PTHR30537:SF26">
    <property type="entry name" value="GLYCINE CLEAVAGE SYSTEM TRANSCRIPTIONAL ACTIVATOR"/>
    <property type="match status" value="1"/>
</dbReference>
<dbReference type="CDD" id="cd08432">
    <property type="entry name" value="PBP2_GcdR_TrpI_HvrB_AmpR_like"/>
    <property type="match status" value="1"/>
</dbReference>
<keyword evidence="2" id="KW-0805">Transcription regulation</keyword>
<dbReference type="Proteomes" id="UP000199392">
    <property type="component" value="Unassembled WGS sequence"/>
</dbReference>
<dbReference type="GO" id="GO:0003700">
    <property type="term" value="F:DNA-binding transcription factor activity"/>
    <property type="evidence" value="ECO:0007669"/>
    <property type="project" value="InterPro"/>
</dbReference>
<dbReference type="Pfam" id="PF00126">
    <property type="entry name" value="HTH_1"/>
    <property type="match status" value="1"/>
</dbReference>
<dbReference type="InterPro" id="IPR005119">
    <property type="entry name" value="LysR_subst-bd"/>
</dbReference>
<gene>
    <name evidence="7" type="ORF">SAMN04488050_10926</name>
</gene>
<evidence type="ECO:0000313" key="7">
    <source>
        <dbReference type="EMBL" id="SFT05288.1"/>
    </source>
</evidence>
<evidence type="ECO:0000259" key="6">
    <source>
        <dbReference type="PROSITE" id="PS50931"/>
    </source>
</evidence>
<dbReference type="OrthoDB" id="5526340at2"/>
<proteinExistence type="inferred from homology"/>